<dbReference type="AlphaFoldDB" id="A0A2S0PFK4"/>
<dbReference type="PROSITE" id="PS52016">
    <property type="entry name" value="TONB_DEPENDENT_REC_3"/>
    <property type="match status" value="1"/>
</dbReference>
<keyword evidence="2 11" id="KW-0813">Transport</keyword>
<organism evidence="16 17">
    <name type="scientific">Microvirgula aerodenitrificans</name>
    <dbReference type="NCBI Taxonomy" id="57480"/>
    <lineage>
        <taxon>Bacteria</taxon>
        <taxon>Pseudomonadati</taxon>
        <taxon>Pseudomonadota</taxon>
        <taxon>Betaproteobacteria</taxon>
        <taxon>Neisseriales</taxon>
        <taxon>Aquaspirillaceae</taxon>
        <taxon>Microvirgula</taxon>
    </lineage>
</organism>
<evidence type="ECO:0000256" key="3">
    <source>
        <dbReference type="ARBA" id="ARBA00022452"/>
    </source>
</evidence>
<keyword evidence="10 11" id="KW-0998">Cell outer membrane</keyword>
<proteinExistence type="inferred from homology"/>
<dbReference type="PANTHER" id="PTHR32552">
    <property type="entry name" value="FERRICHROME IRON RECEPTOR-RELATED"/>
    <property type="match status" value="1"/>
</dbReference>
<evidence type="ECO:0000256" key="11">
    <source>
        <dbReference type="PROSITE-ProRule" id="PRU01360"/>
    </source>
</evidence>
<dbReference type="Pfam" id="PF07715">
    <property type="entry name" value="Plug"/>
    <property type="match status" value="1"/>
</dbReference>
<dbReference type="InterPro" id="IPR036942">
    <property type="entry name" value="Beta-barrel_TonB_sf"/>
</dbReference>
<feature type="domain" description="TonB-dependent receptor plug" evidence="15">
    <location>
        <begin position="45"/>
        <end position="152"/>
    </location>
</feature>
<keyword evidence="16" id="KW-0675">Receptor</keyword>
<feature type="region of interest" description="Disordered" evidence="13">
    <location>
        <begin position="1"/>
        <end position="24"/>
    </location>
</feature>
<reference evidence="16 17" key="1">
    <citation type="submission" date="2018-04" db="EMBL/GenBank/DDBJ databases">
        <title>Denitrifier Microvirgula.</title>
        <authorList>
            <person name="Anderson E."/>
            <person name="Jang J."/>
            <person name="Ishii S."/>
        </authorList>
    </citation>
    <scope>NUCLEOTIDE SEQUENCE [LARGE SCALE GENOMIC DNA]</scope>
    <source>
        <strain evidence="16 17">BE2.4</strain>
    </source>
</reference>
<dbReference type="GO" id="GO:0006826">
    <property type="term" value="P:iron ion transport"/>
    <property type="evidence" value="ECO:0007669"/>
    <property type="project" value="UniProtKB-KW"/>
</dbReference>
<dbReference type="Proteomes" id="UP000244173">
    <property type="component" value="Chromosome"/>
</dbReference>
<comment type="subcellular location">
    <subcellularLocation>
        <location evidence="1 11">Cell outer membrane</location>
        <topology evidence="1 11">Multi-pass membrane protein</topology>
    </subcellularLocation>
</comment>
<dbReference type="InterPro" id="IPR039426">
    <property type="entry name" value="TonB-dep_rcpt-like"/>
</dbReference>
<accession>A0A2S0PFK4</accession>
<evidence type="ECO:0000256" key="13">
    <source>
        <dbReference type="SAM" id="MobiDB-lite"/>
    </source>
</evidence>
<keyword evidence="3 11" id="KW-1134">Transmembrane beta strand</keyword>
<evidence type="ECO:0000256" key="7">
    <source>
        <dbReference type="ARBA" id="ARBA00023065"/>
    </source>
</evidence>
<keyword evidence="8 12" id="KW-0798">TonB box</keyword>
<sequence length="693" mass="75140">MVAVPVQAGRDGSGKPVAHDAGAGHDVPVELPALTVTARQGVERAKDIPFGLSVISGRELEVRHLLTLDDALRSMPDVNVNSNGGPNSANVMIRGVGSLNAVSMDDGSVALNVDGVTMSMRNMSLGTLDIERVEVLKGPQGTLFGGNSLAGAVNVTTRRPTREMEGHVRVEYGQERQHLEEAVISGPLSGQLSGRFAIRNTGSDLWVDNTQTGQPLSKPGDLAFRGSLLWDVTAGTSALLIAERQQIRRSPSLTILRPYGEPPKLDFTPNLFDDDKKTMARYSLELNHDLGASRITSITAYTTTDFFTVGGYDRRIMQALMGGTPEASVKEDSSAQRGVSEDLRWSSLPGAPLFWVAGLNLSHADRHFDTYYMPGYRQDRRYRVRSSAVYGEATYPLTDALKLTGGLRQSWDRKSYDATYTQGSSSGDNRELDDHYTTGRVALSYALTPASNLYVVLSRGYQSGGFSDYSATVAGGEPYKPARSNTAELGFKTESADRRFSLNAALFATRVRDAHLLGYDYKTYSTNTVNADSDSKGVELEGYWRFGDGFELSGGLSVIDATITSDALGVSGGDVRAGNRTPDVPRWGGNLALSYRKPLPSFLGLPSPAVNARLGYQYVGARPADPQNHFDLGSYRRVDLRVGLTAGNAEIYLYGNNLLDEQYDLYGYYNNATATFGSPVRGRTAGIGLNYHF</sequence>
<evidence type="ECO:0000256" key="6">
    <source>
        <dbReference type="ARBA" id="ARBA00023004"/>
    </source>
</evidence>
<protein>
    <submittedName>
        <fullName evidence="16">TonB-dependent receptor</fullName>
    </submittedName>
</protein>
<dbReference type="OrthoDB" id="8538693at2"/>
<evidence type="ECO:0000256" key="2">
    <source>
        <dbReference type="ARBA" id="ARBA00022448"/>
    </source>
</evidence>
<keyword evidence="6" id="KW-0408">Iron</keyword>
<dbReference type="Gene3D" id="2.40.170.20">
    <property type="entry name" value="TonB-dependent receptor, beta-barrel domain"/>
    <property type="match status" value="1"/>
</dbReference>
<dbReference type="InterPro" id="IPR012910">
    <property type="entry name" value="Plug_dom"/>
</dbReference>
<gene>
    <name evidence="16" type="ORF">DAI18_16675</name>
</gene>
<evidence type="ECO:0000256" key="8">
    <source>
        <dbReference type="ARBA" id="ARBA00023077"/>
    </source>
</evidence>
<evidence type="ECO:0000313" key="16">
    <source>
        <dbReference type="EMBL" id="AVY96151.1"/>
    </source>
</evidence>
<evidence type="ECO:0000256" key="12">
    <source>
        <dbReference type="RuleBase" id="RU003357"/>
    </source>
</evidence>
<dbReference type="PANTHER" id="PTHR32552:SF81">
    <property type="entry name" value="TONB-DEPENDENT OUTER MEMBRANE RECEPTOR"/>
    <property type="match status" value="1"/>
</dbReference>
<evidence type="ECO:0000259" key="15">
    <source>
        <dbReference type="Pfam" id="PF07715"/>
    </source>
</evidence>
<name>A0A2S0PFK4_9NEIS</name>
<dbReference type="CDD" id="cd01347">
    <property type="entry name" value="ligand_gated_channel"/>
    <property type="match status" value="1"/>
</dbReference>
<dbReference type="InterPro" id="IPR000531">
    <property type="entry name" value="Beta-barrel_TonB"/>
</dbReference>
<dbReference type="KEGG" id="maer:DAI18_16675"/>
<evidence type="ECO:0000256" key="9">
    <source>
        <dbReference type="ARBA" id="ARBA00023136"/>
    </source>
</evidence>
<evidence type="ECO:0000256" key="10">
    <source>
        <dbReference type="ARBA" id="ARBA00023237"/>
    </source>
</evidence>
<dbReference type="Pfam" id="PF00593">
    <property type="entry name" value="TonB_dep_Rec_b-barrel"/>
    <property type="match status" value="1"/>
</dbReference>
<keyword evidence="9 11" id="KW-0472">Membrane</keyword>
<evidence type="ECO:0000313" key="17">
    <source>
        <dbReference type="Proteomes" id="UP000244173"/>
    </source>
</evidence>
<evidence type="ECO:0000256" key="4">
    <source>
        <dbReference type="ARBA" id="ARBA00022496"/>
    </source>
</evidence>
<keyword evidence="5 11" id="KW-0812">Transmembrane</keyword>
<keyword evidence="4" id="KW-0410">Iron transport</keyword>
<keyword evidence="17" id="KW-1185">Reference proteome</keyword>
<evidence type="ECO:0000256" key="1">
    <source>
        <dbReference type="ARBA" id="ARBA00004571"/>
    </source>
</evidence>
<dbReference type="STRING" id="1122240.GCA_000620105_02323"/>
<keyword evidence="7" id="KW-0406">Ion transport</keyword>
<dbReference type="GO" id="GO:0009279">
    <property type="term" value="C:cell outer membrane"/>
    <property type="evidence" value="ECO:0007669"/>
    <property type="project" value="UniProtKB-SubCell"/>
</dbReference>
<feature type="domain" description="TonB-dependent receptor-like beta-barrel" evidence="14">
    <location>
        <begin position="258"/>
        <end position="658"/>
    </location>
</feature>
<dbReference type="EMBL" id="CP028519">
    <property type="protein sequence ID" value="AVY96151.1"/>
    <property type="molecule type" value="Genomic_DNA"/>
</dbReference>
<evidence type="ECO:0000256" key="5">
    <source>
        <dbReference type="ARBA" id="ARBA00022692"/>
    </source>
</evidence>
<dbReference type="SUPFAM" id="SSF56935">
    <property type="entry name" value="Porins"/>
    <property type="match status" value="1"/>
</dbReference>
<comment type="similarity">
    <text evidence="11 12">Belongs to the TonB-dependent receptor family.</text>
</comment>
<evidence type="ECO:0000259" key="14">
    <source>
        <dbReference type="Pfam" id="PF00593"/>
    </source>
</evidence>